<evidence type="ECO:0000256" key="1">
    <source>
        <dbReference type="SAM" id="MobiDB-lite"/>
    </source>
</evidence>
<reference evidence="2" key="2">
    <citation type="submission" date="2023-05" db="EMBL/GenBank/DDBJ databases">
        <authorList>
            <consortium name="Lawrence Berkeley National Laboratory"/>
            <person name="Steindorff A."/>
            <person name="Hensen N."/>
            <person name="Bonometti L."/>
            <person name="Westerberg I."/>
            <person name="Brannstrom I.O."/>
            <person name="Guillou S."/>
            <person name="Cros-Aarteil S."/>
            <person name="Calhoun S."/>
            <person name="Haridas S."/>
            <person name="Kuo A."/>
            <person name="Mondo S."/>
            <person name="Pangilinan J."/>
            <person name="Riley R."/>
            <person name="Labutti K."/>
            <person name="Andreopoulos B."/>
            <person name="Lipzen A."/>
            <person name="Chen C."/>
            <person name="Yanf M."/>
            <person name="Daum C."/>
            <person name="Ng V."/>
            <person name="Clum A."/>
            <person name="Ohm R."/>
            <person name="Martin F."/>
            <person name="Silar P."/>
            <person name="Natvig D."/>
            <person name="Lalanne C."/>
            <person name="Gautier V."/>
            <person name="Ament-Velasquez S.L."/>
            <person name="Kruys A."/>
            <person name="Hutchinson M.I."/>
            <person name="Powell A.J."/>
            <person name="Barry K."/>
            <person name="Miller A.N."/>
            <person name="Grigoriev I.V."/>
            <person name="Debuchy R."/>
            <person name="Gladieux P."/>
            <person name="Thoren M.H."/>
            <person name="Johannesson H."/>
        </authorList>
    </citation>
    <scope>NUCLEOTIDE SEQUENCE</scope>
    <source>
        <strain evidence="2">CBS 990.96</strain>
    </source>
</reference>
<reference evidence="2" key="1">
    <citation type="journal article" date="2023" name="Mol. Phylogenet. Evol.">
        <title>Genome-scale phylogeny and comparative genomics of the fungal order Sordariales.</title>
        <authorList>
            <person name="Hensen N."/>
            <person name="Bonometti L."/>
            <person name="Westerberg I."/>
            <person name="Brannstrom I.O."/>
            <person name="Guillou S."/>
            <person name="Cros-Aarteil S."/>
            <person name="Calhoun S."/>
            <person name="Haridas S."/>
            <person name="Kuo A."/>
            <person name="Mondo S."/>
            <person name="Pangilinan J."/>
            <person name="Riley R."/>
            <person name="LaButti K."/>
            <person name="Andreopoulos B."/>
            <person name="Lipzen A."/>
            <person name="Chen C."/>
            <person name="Yan M."/>
            <person name="Daum C."/>
            <person name="Ng V."/>
            <person name="Clum A."/>
            <person name="Steindorff A."/>
            <person name="Ohm R.A."/>
            <person name="Martin F."/>
            <person name="Silar P."/>
            <person name="Natvig D.O."/>
            <person name="Lalanne C."/>
            <person name="Gautier V."/>
            <person name="Ament-Velasquez S.L."/>
            <person name="Kruys A."/>
            <person name="Hutchinson M.I."/>
            <person name="Powell A.J."/>
            <person name="Barry K."/>
            <person name="Miller A.N."/>
            <person name="Grigoriev I.V."/>
            <person name="Debuchy R."/>
            <person name="Gladieux P."/>
            <person name="Hiltunen Thoren M."/>
            <person name="Johannesson H."/>
        </authorList>
    </citation>
    <scope>NUCLEOTIDE SEQUENCE</scope>
    <source>
        <strain evidence="2">CBS 990.96</strain>
    </source>
</reference>
<keyword evidence="3" id="KW-1185">Reference proteome</keyword>
<accession>A0AAN6YMC4</accession>
<dbReference type="Proteomes" id="UP001301958">
    <property type="component" value="Unassembled WGS sequence"/>
</dbReference>
<name>A0AAN6YMC4_9PEZI</name>
<proteinExistence type="predicted"/>
<evidence type="ECO:0000313" key="2">
    <source>
        <dbReference type="EMBL" id="KAK4221898.1"/>
    </source>
</evidence>
<sequence length="230" mass="26601">MGLNMIPLKRKSSESNDEDGPDDFKRTKHTDIWDDKHFSTVDDALAEIELLKSHLDIAIRFINKKNLTSSVPDPLKPVCLSRLGSKTLYRSLRDNIDDVAERLTDKTTYLDCKLTGDDLSVAMAEFLPAIRDIAECPDSEALETAYRVLWYAKEQSYDEDGTGNGERPSDELFDEFLKELIERRREKGEVWDWERDLKELEEEREGRRGVGIERWFERSLEALRGLVEGN</sequence>
<dbReference type="EMBL" id="MU865506">
    <property type="protein sequence ID" value="KAK4221898.1"/>
    <property type="molecule type" value="Genomic_DNA"/>
</dbReference>
<gene>
    <name evidence="2" type="ORF">QBC38DRAFT_549660</name>
</gene>
<dbReference type="AlphaFoldDB" id="A0AAN6YMC4"/>
<organism evidence="2 3">
    <name type="scientific">Podospora fimiseda</name>
    <dbReference type="NCBI Taxonomy" id="252190"/>
    <lineage>
        <taxon>Eukaryota</taxon>
        <taxon>Fungi</taxon>
        <taxon>Dikarya</taxon>
        <taxon>Ascomycota</taxon>
        <taxon>Pezizomycotina</taxon>
        <taxon>Sordariomycetes</taxon>
        <taxon>Sordariomycetidae</taxon>
        <taxon>Sordariales</taxon>
        <taxon>Podosporaceae</taxon>
        <taxon>Podospora</taxon>
    </lineage>
</organism>
<feature type="region of interest" description="Disordered" evidence="1">
    <location>
        <begin position="1"/>
        <end position="23"/>
    </location>
</feature>
<evidence type="ECO:0000313" key="3">
    <source>
        <dbReference type="Proteomes" id="UP001301958"/>
    </source>
</evidence>
<protein>
    <submittedName>
        <fullName evidence="2">Uncharacterized protein</fullName>
    </submittedName>
</protein>
<comment type="caution">
    <text evidence="2">The sequence shown here is derived from an EMBL/GenBank/DDBJ whole genome shotgun (WGS) entry which is preliminary data.</text>
</comment>